<dbReference type="EMBL" id="JBCLYO010000001">
    <property type="protein sequence ID" value="KAL0096514.1"/>
    <property type="molecule type" value="Genomic_DNA"/>
</dbReference>
<comment type="caution">
    <text evidence="2">The sequence shown here is derived from an EMBL/GenBank/DDBJ whole genome shotgun (WGS) entry which is preliminary data.</text>
</comment>
<evidence type="ECO:0000313" key="2">
    <source>
        <dbReference type="EMBL" id="KAL0096514.1"/>
    </source>
</evidence>
<feature type="compositionally biased region" description="Polar residues" evidence="1">
    <location>
        <begin position="442"/>
        <end position="453"/>
    </location>
</feature>
<feature type="region of interest" description="Disordered" evidence="1">
    <location>
        <begin position="601"/>
        <end position="673"/>
    </location>
</feature>
<accession>A0ABR3BCD2</accession>
<feature type="region of interest" description="Disordered" evidence="1">
    <location>
        <begin position="435"/>
        <end position="491"/>
    </location>
</feature>
<gene>
    <name evidence="2" type="ORF">J3Q64DRAFT_1855564</name>
</gene>
<organism evidence="2 3">
    <name type="scientific">Phycomyces blakesleeanus</name>
    <dbReference type="NCBI Taxonomy" id="4837"/>
    <lineage>
        <taxon>Eukaryota</taxon>
        <taxon>Fungi</taxon>
        <taxon>Fungi incertae sedis</taxon>
        <taxon>Mucoromycota</taxon>
        <taxon>Mucoromycotina</taxon>
        <taxon>Mucoromycetes</taxon>
        <taxon>Mucorales</taxon>
        <taxon>Phycomycetaceae</taxon>
        <taxon>Phycomyces</taxon>
    </lineage>
</organism>
<reference evidence="2 3" key="1">
    <citation type="submission" date="2024-04" db="EMBL/GenBank/DDBJ databases">
        <title>Symmetric and asymmetric DNA N6-adenine methylation regulates different biological responses in Mucorales.</title>
        <authorList>
            <consortium name="Lawrence Berkeley National Laboratory"/>
            <person name="Lax C."/>
            <person name="Mondo S.J."/>
            <person name="Osorio-Concepcion M."/>
            <person name="Muszewska A."/>
            <person name="Corrochano-Luque M."/>
            <person name="Gutierrez G."/>
            <person name="Riley R."/>
            <person name="Lipzen A."/>
            <person name="Guo J."/>
            <person name="Hundley H."/>
            <person name="Amirebrahimi M."/>
            <person name="Ng V."/>
            <person name="Lorenzo-Gutierrez D."/>
            <person name="Binder U."/>
            <person name="Yang J."/>
            <person name="Song Y."/>
            <person name="Canovas D."/>
            <person name="Navarro E."/>
            <person name="Freitag M."/>
            <person name="Gabaldon T."/>
            <person name="Grigoriev I.V."/>
            <person name="Corrochano L.M."/>
            <person name="Nicolas F.E."/>
            <person name="Garre V."/>
        </authorList>
    </citation>
    <scope>NUCLEOTIDE SEQUENCE [LARGE SCALE GENOMIC DNA]</scope>
    <source>
        <strain evidence="2 3">L51</strain>
    </source>
</reference>
<sequence length="688" mass="76442">MTVKFKGFSRVQFITSGNPVEISMPLLPKLKRPLFGKTTLPAGDHVVSWDLEIPNIYPRTTDMKRASIDYKIELSISVNLHKTLTATYPIVIQRHLLPSCELAPLVETRVYKSTETDNQKMSDTIKNNKSYTKFVKRTVPALIHNVNAIKSSTWKRPLVISHPLHPQLVHALESPLVSIYHQLEVTFLFEHKYETVRAKIPLIVASVPKSSHSIPLLVENGVPWPRYHFETQPRYESVEFGPEMKSKRGEIDSMTSGIQASVFREDKALFLKPPPRQKPTFVEQSFSEMDLPSLNKPIVVERTLKKFASAFDLSTASRDDGDEESGEEAREIIERPRTTTPTSAMRREKLKKSLPPLDIELANTGKSRIQKGVKMEQLKSSGSSDVLPAADMRDLHNQLEVMAASSGPPLAKPDPPYGSLGRSKYYIANELFDDDEDETDNHSVVSEASYTSKNAPSLSSSATASSNPSRLTLLSRPPSPVFSPAPGLPATIPLQSHEETHFSLVEESFINSPPGAMSPAMATVASSTVLSPRTTYALRRRLVLSSVSSLVIDEAYASTSVTEDMRTSSILDPEGDTMCRIGIQQLDDACAVKNHYLNAKLPPLPTDTPNLPQNPRRAAPDMSKRLTKLYVDDSDEEDPEPLPAIPENLPPIDHFSRRREEKAKEEPPKLPRLSFGMALGVSLGLDFK</sequence>
<name>A0ABR3BCD2_PHYBL</name>
<proteinExistence type="predicted"/>
<feature type="compositionally biased region" description="Basic and acidic residues" evidence="1">
    <location>
        <begin position="654"/>
        <end position="669"/>
    </location>
</feature>
<feature type="compositionally biased region" description="Low complexity" evidence="1">
    <location>
        <begin position="454"/>
        <end position="469"/>
    </location>
</feature>
<feature type="region of interest" description="Disordered" evidence="1">
    <location>
        <begin position="316"/>
        <end position="356"/>
    </location>
</feature>
<keyword evidence="3" id="KW-1185">Reference proteome</keyword>
<feature type="compositionally biased region" description="Pro residues" evidence="1">
    <location>
        <begin position="477"/>
        <end position="487"/>
    </location>
</feature>
<dbReference type="Proteomes" id="UP001448207">
    <property type="component" value="Unassembled WGS sequence"/>
</dbReference>
<protein>
    <recommendedName>
        <fullName evidence="4">Arrestin C-terminal-like domain-containing protein</fullName>
    </recommendedName>
</protein>
<feature type="compositionally biased region" description="Basic and acidic residues" evidence="1">
    <location>
        <begin position="327"/>
        <end position="337"/>
    </location>
</feature>
<evidence type="ECO:0008006" key="4">
    <source>
        <dbReference type="Google" id="ProtNLM"/>
    </source>
</evidence>
<evidence type="ECO:0000256" key="1">
    <source>
        <dbReference type="SAM" id="MobiDB-lite"/>
    </source>
</evidence>
<evidence type="ECO:0000313" key="3">
    <source>
        <dbReference type="Proteomes" id="UP001448207"/>
    </source>
</evidence>